<name>A0A381PZS5_9ZZZZ</name>
<evidence type="ECO:0000313" key="2">
    <source>
        <dbReference type="EMBL" id="SUZ72134.1"/>
    </source>
</evidence>
<evidence type="ECO:0000256" key="1">
    <source>
        <dbReference type="SAM" id="Phobius"/>
    </source>
</evidence>
<accession>A0A381PZS5</accession>
<dbReference type="EMBL" id="UINC01001144">
    <property type="protein sequence ID" value="SUZ72134.1"/>
    <property type="molecule type" value="Genomic_DNA"/>
</dbReference>
<feature type="non-terminal residue" evidence="2">
    <location>
        <position position="48"/>
    </location>
</feature>
<keyword evidence="1" id="KW-1133">Transmembrane helix</keyword>
<protein>
    <submittedName>
        <fullName evidence="2">Uncharacterized protein</fullName>
    </submittedName>
</protein>
<gene>
    <name evidence="2" type="ORF">METZ01_LOCUS24988</name>
</gene>
<keyword evidence="1" id="KW-0812">Transmembrane</keyword>
<proteinExistence type="predicted"/>
<organism evidence="2">
    <name type="scientific">marine metagenome</name>
    <dbReference type="NCBI Taxonomy" id="408172"/>
    <lineage>
        <taxon>unclassified sequences</taxon>
        <taxon>metagenomes</taxon>
        <taxon>ecological metagenomes</taxon>
    </lineage>
</organism>
<dbReference type="AlphaFoldDB" id="A0A381PZS5"/>
<reference evidence="2" key="1">
    <citation type="submission" date="2018-05" db="EMBL/GenBank/DDBJ databases">
        <authorList>
            <person name="Lanie J.A."/>
            <person name="Ng W.-L."/>
            <person name="Kazmierczak K.M."/>
            <person name="Andrzejewski T.M."/>
            <person name="Davidsen T.M."/>
            <person name="Wayne K.J."/>
            <person name="Tettelin H."/>
            <person name="Glass J.I."/>
            <person name="Rusch D."/>
            <person name="Podicherti R."/>
            <person name="Tsui H.-C.T."/>
            <person name="Winkler M.E."/>
        </authorList>
    </citation>
    <scope>NUCLEOTIDE SEQUENCE</scope>
</reference>
<sequence>MKIIIKVLEFFIHFKLFIALGRAIIIDFILFVHPKDSILFFLLPVCII</sequence>
<keyword evidence="1" id="KW-0472">Membrane</keyword>
<feature type="transmembrane region" description="Helical" evidence="1">
    <location>
        <begin position="12"/>
        <end position="32"/>
    </location>
</feature>